<dbReference type="RefSeq" id="WP_106002682.1">
    <property type="nucleotide sequence ID" value="NZ_CP027527.1"/>
</dbReference>
<evidence type="ECO:0000313" key="1">
    <source>
        <dbReference type="EMBL" id="CAM75165.1"/>
    </source>
</evidence>
<accession>A4TX08</accession>
<sequence>MFDFINLAATDVRSDPGPHYVKDGFLRQDLFDQLRAEFPTDETFRNSDAEPYAGGRADLEFGMDNFSAFIGQSSVWRDFIASVRSRHYAEFLLDVFGKHLDQGRPLQRDDFVFVPTSEYIRTHRPLGSAFARWSKAHPIAGRRMDRTLYKTYNRIKGAFFPDHYYIVCQIAQSWSGYVQPAHRDSLDRGIVTLIYFNDPVAEGGGEGGEFGVFRLRPDAPRQDSVWAHPAHVEEVARVRPRPNLGVGLLNTPSIYHSGEMFQAGSQPRKFMYIGVARLEQACSW</sequence>
<name>A4TX08_9PROT</name>
<proteinExistence type="predicted"/>
<gene>
    <name evidence="1" type="ORF">MGR_0662</name>
</gene>
<dbReference type="EMBL" id="CU459003">
    <property type="protein sequence ID" value="CAM75165.1"/>
    <property type="molecule type" value="Genomic_DNA"/>
</dbReference>
<organism evidence="1">
    <name type="scientific">Magnetospirillum gryphiswaldense</name>
    <dbReference type="NCBI Taxonomy" id="55518"/>
    <lineage>
        <taxon>Bacteria</taxon>
        <taxon>Pseudomonadati</taxon>
        <taxon>Pseudomonadota</taxon>
        <taxon>Alphaproteobacteria</taxon>
        <taxon>Rhodospirillales</taxon>
        <taxon>Rhodospirillaceae</taxon>
        <taxon>Magnetospirillum</taxon>
    </lineage>
</organism>
<dbReference type="AlphaFoldDB" id="A4TX08"/>
<evidence type="ECO:0008006" key="2">
    <source>
        <dbReference type="Google" id="ProtNLM"/>
    </source>
</evidence>
<reference evidence="1" key="1">
    <citation type="journal article" date="2007" name="J. Bacteriol.">
        <title>Comparative genome analysis of four magnetotactic bacteria reveals a complex set of group-specific genes implicated in magnetosome biomineralization and function.</title>
        <authorList>
            <person name="Richter M."/>
            <person name="Kube M."/>
            <person name="Bazylinski D.A."/>
            <person name="Lombardot T."/>
            <person name="Gloeckner F.O."/>
            <person name="Reinhardt R."/>
            <person name="Schueler D."/>
        </authorList>
    </citation>
    <scope>NUCLEOTIDE SEQUENCE</scope>
    <source>
        <strain evidence="1">MSR-1</strain>
    </source>
</reference>
<protein>
    <recommendedName>
        <fullName evidence="2">Prolyl 4-hydroxylase alpha subunit Fe(2+) 2OG dioxygenase domain-containing protein</fullName>
    </recommendedName>
</protein>